<dbReference type="EMBL" id="FO082268">
    <property type="protein sequence ID" value="CCO18572.1"/>
    <property type="molecule type" value="Genomic_DNA"/>
</dbReference>
<keyword evidence="3" id="KW-0687">Ribonucleoprotein</keyword>
<reference evidence="4 5" key="1">
    <citation type="submission" date="2011-10" db="EMBL/GenBank/DDBJ databases">
        <authorList>
            <person name="Genoscope - CEA"/>
        </authorList>
    </citation>
    <scope>NUCLEOTIDE SEQUENCE [LARGE SCALE GENOMIC DNA]</scope>
    <source>
        <strain evidence="4 5">RCC 1105</strain>
    </source>
</reference>
<evidence type="ECO:0000256" key="1">
    <source>
        <dbReference type="ARBA" id="ARBA00010808"/>
    </source>
</evidence>
<dbReference type="SMART" id="SM01380">
    <property type="entry name" value="Ribosomal_L31e"/>
    <property type="match status" value="1"/>
</dbReference>
<evidence type="ECO:0000256" key="3">
    <source>
        <dbReference type="ARBA" id="ARBA00023274"/>
    </source>
</evidence>
<dbReference type="NCBIfam" id="NF002258">
    <property type="entry name" value="PRK01192.1-1"/>
    <property type="match status" value="1"/>
</dbReference>
<dbReference type="KEGG" id="bpg:Bathy11g02110"/>
<evidence type="ECO:0000313" key="4">
    <source>
        <dbReference type="EMBL" id="CCO18572.1"/>
    </source>
</evidence>
<dbReference type="RefSeq" id="XP_007510227.1">
    <property type="nucleotide sequence ID" value="XM_007510165.1"/>
</dbReference>
<dbReference type="PROSITE" id="PS01144">
    <property type="entry name" value="RIBOSOMAL_L31E"/>
    <property type="match status" value="1"/>
</dbReference>
<evidence type="ECO:0000256" key="2">
    <source>
        <dbReference type="ARBA" id="ARBA00022980"/>
    </source>
</evidence>
<proteinExistence type="inferred from homology"/>
<sequence length="113" mass="12849">MGADDVVTREYTINLGKATHGVTFKKRAPRAVKAIKTFAQKMMKTSDVRVDVKLNKAVWSKGIRNVPKRIRVQISRRRNDNEDADEEMYSYVTVCEDVQKGDFKGLGTKVITE</sequence>
<dbReference type="InterPro" id="IPR023621">
    <property type="entry name" value="Ribosomal_eL31_dom_sf"/>
</dbReference>
<dbReference type="GO" id="GO:0003735">
    <property type="term" value="F:structural constituent of ribosome"/>
    <property type="evidence" value="ECO:0007669"/>
    <property type="project" value="InterPro"/>
</dbReference>
<dbReference type="CDD" id="cd00463">
    <property type="entry name" value="Ribosomal_L31e"/>
    <property type="match status" value="1"/>
</dbReference>
<organism evidence="4 5">
    <name type="scientific">Bathycoccus prasinos</name>
    <dbReference type="NCBI Taxonomy" id="41875"/>
    <lineage>
        <taxon>Eukaryota</taxon>
        <taxon>Viridiplantae</taxon>
        <taxon>Chlorophyta</taxon>
        <taxon>Mamiellophyceae</taxon>
        <taxon>Mamiellales</taxon>
        <taxon>Bathycoccaceae</taxon>
        <taxon>Bathycoccus</taxon>
    </lineage>
</organism>
<dbReference type="InterPro" id="IPR020052">
    <property type="entry name" value="Ribosomal_eL31_CS"/>
</dbReference>
<dbReference type="Gene3D" id="3.10.440.10">
    <property type="match status" value="1"/>
</dbReference>
<dbReference type="Proteomes" id="UP000198341">
    <property type="component" value="Chromosome 11"/>
</dbReference>
<dbReference type="GO" id="GO:0002181">
    <property type="term" value="P:cytoplasmic translation"/>
    <property type="evidence" value="ECO:0007669"/>
    <property type="project" value="TreeGrafter"/>
</dbReference>
<dbReference type="STRING" id="41875.K8EK22"/>
<accession>K8EK22</accession>
<comment type="similarity">
    <text evidence="1">Belongs to the eukaryotic ribosomal protein eL31 family.</text>
</comment>
<dbReference type="InterPro" id="IPR000054">
    <property type="entry name" value="Ribosomal_eL31"/>
</dbReference>
<dbReference type="GeneID" id="19012891"/>
<dbReference type="eggNOG" id="KOG0893">
    <property type="taxonomic scope" value="Eukaryota"/>
</dbReference>
<dbReference type="OrthoDB" id="9739313at2759"/>
<dbReference type="SUPFAM" id="SSF54575">
    <property type="entry name" value="Ribosomal protein L31e"/>
    <property type="match status" value="1"/>
</dbReference>
<dbReference type="GO" id="GO:0022625">
    <property type="term" value="C:cytosolic large ribosomal subunit"/>
    <property type="evidence" value="ECO:0007669"/>
    <property type="project" value="TreeGrafter"/>
</dbReference>
<dbReference type="PANTHER" id="PTHR10956">
    <property type="entry name" value="60S RIBOSOMAL PROTEIN L31"/>
    <property type="match status" value="1"/>
</dbReference>
<dbReference type="AlphaFoldDB" id="K8EK22"/>
<name>K8EK22_9CHLO</name>
<keyword evidence="2" id="KW-0689">Ribosomal protein</keyword>
<keyword evidence="5" id="KW-1185">Reference proteome</keyword>
<gene>
    <name evidence="4" type="ordered locus">Bathy11g02110</name>
</gene>
<dbReference type="Pfam" id="PF01198">
    <property type="entry name" value="Ribosomal_L31e"/>
    <property type="match status" value="1"/>
</dbReference>
<dbReference type="FunFam" id="3.10.440.10:FF:000001">
    <property type="entry name" value="60S ribosomal protein L31"/>
    <property type="match status" value="1"/>
</dbReference>
<evidence type="ECO:0008006" key="6">
    <source>
        <dbReference type="Google" id="ProtNLM"/>
    </source>
</evidence>
<dbReference type="PANTHER" id="PTHR10956:SF0">
    <property type="entry name" value="60S RIBOSOMAL PROTEIN L31"/>
    <property type="match status" value="1"/>
</dbReference>
<protein>
    <recommendedName>
        <fullName evidence="6">60S ribosomal protein L31</fullName>
    </recommendedName>
</protein>
<evidence type="ECO:0000313" key="5">
    <source>
        <dbReference type="Proteomes" id="UP000198341"/>
    </source>
</evidence>